<evidence type="ECO:0000256" key="9">
    <source>
        <dbReference type="SAM" id="Coils"/>
    </source>
</evidence>
<feature type="coiled-coil region" evidence="9">
    <location>
        <begin position="344"/>
        <end position="378"/>
    </location>
</feature>
<dbReference type="SUPFAM" id="SSF52540">
    <property type="entry name" value="P-loop containing nucleoside triphosphate hydrolases"/>
    <property type="match status" value="1"/>
</dbReference>
<reference evidence="12 13" key="2">
    <citation type="submission" date="2010-03" db="EMBL/GenBank/DDBJ databases">
        <authorList>
            <person name="Pajon A."/>
        </authorList>
    </citation>
    <scope>NUCLEOTIDE SEQUENCE [LARGE SCALE GENOMIC DNA]</scope>
    <source>
        <strain evidence="12 13">XB6B4</strain>
    </source>
</reference>
<accession>D4KWZ6</accession>
<evidence type="ECO:0000256" key="4">
    <source>
        <dbReference type="ARBA" id="ARBA00022763"/>
    </source>
</evidence>
<dbReference type="PATRIC" id="fig|718255.3.peg.2449"/>
<feature type="domain" description="Rad50/SbcC-type AAA" evidence="11">
    <location>
        <begin position="15"/>
        <end position="193"/>
    </location>
</feature>
<dbReference type="PIRSF" id="PIRSF003128">
    <property type="entry name" value="RecN"/>
    <property type="match status" value="1"/>
</dbReference>
<gene>
    <name evidence="12" type="ORF">RO1_12500</name>
</gene>
<dbReference type="AlphaFoldDB" id="D4KWZ6"/>
<keyword evidence="5" id="KW-0067">ATP-binding</keyword>
<dbReference type="GO" id="GO:0043590">
    <property type="term" value="C:bacterial nucleoid"/>
    <property type="evidence" value="ECO:0007669"/>
    <property type="project" value="TreeGrafter"/>
</dbReference>
<feature type="region of interest" description="Disordered" evidence="10">
    <location>
        <begin position="560"/>
        <end position="583"/>
    </location>
</feature>
<dbReference type="KEGG" id="rix:RO1_12500"/>
<dbReference type="Proteomes" id="UP000008953">
    <property type="component" value="Chromosome"/>
</dbReference>
<evidence type="ECO:0000259" key="11">
    <source>
        <dbReference type="Pfam" id="PF13476"/>
    </source>
</evidence>
<dbReference type="HOGENOM" id="CLU_018297_3_1_9"/>
<evidence type="ECO:0000256" key="6">
    <source>
        <dbReference type="ARBA" id="ARBA00023204"/>
    </source>
</evidence>
<evidence type="ECO:0000313" key="12">
    <source>
        <dbReference type="EMBL" id="CBL11886.1"/>
    </source>
</evidence>
<protein>
    <recommendedName>
        <fullName evidence="2 8">DNA repair protein RecN</fullName>
    </recommendedName>
    <alternativeName>
        <fullName evidence="7 8">Recombination protein N</fullName>
    </alternativeName>
</protein>
<dbReference type="Gene3D" id="3.40.50.300">
    <property type="entry name" value="P-loop containing nucleotide triphosphate hydrolases"/>
    <property type="match status" value="2"/>
</dbReference>
<dbReference type="GO" id="GO:0005524">
    <property type="term" value="F:ATP binding"/>
    <property type="evidence" value="ECO:0007669"/>
    <property type="project" value="UniProtKB-KW"/>
</dbReference>
<dbReference type="InterPro" id="IPR004604">
    <property type="entry name" value="DNA_recomb/repair_RecN"/>
</dbReference>
<name>D4KWZ6_9FIRM</name>
<reference evidence="12 13" key="1">
    <citation type="submission" date="2010-03" db="EMBL/GenBank/DDBJ databases">
        <title>The genome sequence of Roseburia intestinalis XB6B4.</title>
        <authorList>
            <consortium name="metaHIT consortium -- http://www.metahit.eu/"/>
            <person name="Pajon A."/>
            <person name="Turner K."/>
            <person name="Parkhill J."/>
            <person name="Bernalier A."/>
        </authorList>
    </citation>
    <scope>NUCLEOTIDE SEQUENCE [LARGE SCALE GENOMIC DNA]</scope>
    <source>
        <strain evidence="12 13">XB6B4</strain>
    </source>
</reference>
<evidence type="ECO:0000256" key="7">
    <source>
        <dbReference type="ARBA" id="ARBA00033408"/>
    </source>
</evidence>
<dbReference type="GO" id="GO:0006310">
    <property type="term" value="P:DNA recombination"/>
    <property type="evidence" value="ECO:0007669"/>
    <property type="project" value="InterPro"/>
</dbReference>
<dbReference type="InterPro" id="IPR038729">
    <property type="entry name" value="Rad50/SbcC_AAA"/>
</dbReference>
<evidence type="ECO:0000256" key="5">
    <source>
        <dbReference type="ARBA" id="ARBA00022840"/>
    </source>
</evidence>
<dbReference type="Pfam" id="PF13476">
    <property type="entry name" value="AAA_23"/>
    <property type="match status" value="1"/>
</dbReference>
<comment type="function">
    <text evidence="8">May be involved in recombinational repair of damaged DNA.</text>
</comment>
<keyword evidence="6 8" id="KW-0234">DNA repair</keyword>
<evidence type="ECO:0000256" key="2">
    <source>
        <dbReference type="ARBA" id="ARBA00021315"/>
    </source>
</evidence>
<organism evidence="12 13">
    <name type="scientific">Roseburia intestinalis XB6B4</name>
    <dbReference type="NCBI Taxonomy" id="718255"/>
    <lineage>
        <taxon>Bacteria</taxon>
        <taxon>Bacillati</taxon>
        <taxon>Bacillota</taxon>
        <taxon>Clostridia</taxon>
        <taxon>Lachnospirales</taxon>
        <taxon>Lachnospiraceae</taxon>
        <taxon>Roseburia</taxon>
    </lineage>
</organism>
<keyword evidence="9" id="KW-0175">Coiled coil</keyword>
<dbReference type="PANTHER" id="PTHR11059">
    <property type="entry name" value="DNA REPAIR PROTEIN RECN"/>
    <property type="match status" value="1"/>
</dbReference>
<dbReference type="GO" id="GO:0009432">
    <property type="term" value="P:SOS response"/>
    <property type="evidence" value="ECO:0007669"/>
    <property type="project" value="TreeGrafter"/>
</dbReference>
<evidence type="ECO:0000313" key="13">
    <source>
        <dbReference type="Proteomes" id="UP000008953"/>
    </source>
</evidence>
<dbReference type="CDD" id="cd03241">
    <property type="entry name" value="ABC_RecN"/>
    <property type="match status" value="2"/>
</dbReference>
<dbReference type="PANTHER" id="PTHR11059:SF0">
    <property type="entry name" value="DNA REPAIR PROTEIN RECN"/>
    <property type="match status" value="1"/>
</dbReference>
<comment type="similarity">
    <text evidence="1 8">Belongs to the RecN family.</text>
</comment>
<evidence type="ECO:0000256" key="10">
    <source>
        <dbReference type="SAM" id="MobiDB-lite"/>
    </source>
</evidence>
<evidence type="ECO:0000256" key="3">
    <source>
        <dbReference type="ARBA" id="ARBA00022741"/>
    </source>
</evidence>
<proteinExistence type="inferred from homology"/>
<dbReference type="NCBIfam" id="TIGR00634">
    <property type="entry name" value="recN"/>
    <property type="match status" value="1"/>
</dbReference>
<dbReference type="GO" id="GO:0016887">
    <property type="term" value="F:ATP hydrolysis activity"/>
    <property type="evidence" value="ECO:0007669"/>
    <property type="project" value="InterPro"/>
</dbReference>
<sequence length="583" mass="65181">MRGNAQEGDSMLQNLHVKNLALIDESEVDFAGGLNILSGETGAGKSIITGSINLALGGKVQKEMLRDPEKPALVELIFSVTEKQKQVLKQLDVETEDDEVILSRRITGGRGVSKVNGESVPASKVKEIASVLIDIHGQHEHQSLLSKKKHLEILDSYAKGEIEQPKKELAEAYKDYKKLVSELNDADVDEEERLREVSFLEYEVGEIEEAGLTVGEDEELETQYKRFINGKKIVEALNQAYQYTGGMDQASELTGRALRELSGVSVYDEKIADMEETLTQIDNLLGDFNREIADYLDDTDFDEETFYHLEKRLDEINHLKSKYGSSIEEILSACEAKQERLLRLKDYDTYLADLKEKVKNAEKKLQKSCEKVSDIRKKYAEKLVIAVTEALKDLNFLDVVFEMRFDVLSNYTANGYDDAEFMISTNPGEPVRPLGKVASGGELSRIMLAIKTVLADQDEVETLIFDEIDSGISGRTAQMVSEKMNLLGRTHQIICITHLPQIAAMADAHYLIEKAVSNGATVSKIRRLDTAETVDELSRMLGGVEITDKVRESAREMKELAAKKKNKNSKKRPVCQEVAGQFG</sequence>
<evidence type="ECO:0000256" key="1">
    <source>
        <dbReference type="ARBA" id="ARBA00009441"/>
    </source>
</evidence>
<feature type="compositionally biased region" description="Basic residues" evidence="10">
    <location>
        <begin position="563"/>
        <end position="573"/>
    </location>
</feature>
<dbReference type="GO" id="GO:0006302">
    <property type="term" value="P:double-strand break repair"/>
    <property type="evidence" value="ECO:0007669"/>
    <property type="project" value="InterPro"/>
</dbReference>
<dbReference type="EMBL" id="FP929050">
    <property type="protein sequence ID" value="CBL11886.1"/>
    <property type="molecule type" value="Genomic_DNA"/>
</dbReference>
<evidence type="ECO:0000256" key="8">
    <source>
        <dbReference type="PIRNR" id="PIRNR003128"/>
    </source>
</evidence>
<keyword evidence="4 8" id="KW-0227">DNA damage</keyword>
<keyword evidence="3" id="KW-0547">Nucleotide-binding</keyword>
<dbReference type="InterPro" id="IPR027417">
    <property type="entry name" value="P-loop_NTPase"/>
</dbReference>
<dbReference type="FunFam" id="3.40.50.300:FF:000356">
    <property type="entry name" value="DNA repair protein RecN"/>
    <property type="match status" value="1"/>
</dbReference>